<comment type="caution">
    <text evidence="2">The sequence shown here is derived from an EMBL/GenBank/DDBJ whole genome shotgun (WGS) entry which is preliminary data.</text>
</comment>
<dbReference type="EMBL" id="JROI01000010">
    <property type="protein sequence ID" value="KGI78112.1"/>
    <property type="molecule type" value="Genomic_DNA"/>
</dbReference>
<evidence type="ECO:0000313" key="5">
    <source>
        <dbReference type="Proteomes" id="UP000560000"/>
    </source>
</evidence>
<evidence type="ECO:0008006" key="6">
    <source>
        <dbReference type="Google" id="ProtNLM"/>
    </source>
</evidence>
<dbReference type="Proteomes" id="UP000029708">
    <property type="component" value="Unassembled WGS sequence"/>
</dbReference>
<dbReference type="HOGENOM" id="CLU_103383_0_0_6"/>
<gene>
    <name evidence="3" type="ORF">HNQ86_000798</name>
    <name evidence="2" type="ORF">LF63_0107080</name>
</gene>
<sequence length="234" mass="26986">MDAETFTFESLDQRLETFGATRDEPRKSILLARWGTALLLVGVVVGYGAATYLHAMPARVLSLVGFSIEILGLLVLSFQFLRNHWHPFRHPLRNDARELDAFFEQAMPVLVWLGSFPAQELERHLRFVRDRSLTFTQGMNWMFGPIDRLGPLPLLVALYLQFKDVHAWWPVRIDPVHVALIVLLITFYLFGSVIFLQRMRRQSYIHWLSEALIRQREAGQDGSPTNPDPTKSTQ</sequence>
<organism evidence="2 4">
    <name type="scientific">Oleiagrimonas soli</name>
    <dbReference type="NCBI Taxonomy" id="1543381"/>
    <lineage>
        <taxon>Bacteria</taxon>
        <taxon>Pseudomonadati</taxon>
        <taxon>Pseudomonadota</taxon>
        <taxon>Gammaproteobacteria</taxon>
        <taxon>Lysobacterales</taxon>
        <taxon>Rhodanobacteraceae</taxon>
        <taxon>Oleiagrimonas</taxon>
    </lineage>
</organism>
<keyword evidence="1" id="KW-0812">Transmembrane</keyword>
<evidence type="ECO:0000313" key="2">
    <source>
        <dbReference type="EMBL" id="KGI78112.1"/>
    </source>
</evidence>
<protein>
    <recommendedName>
        <fullName evidence="6">Transmembrane protein</fullName>
    </recommendedName>
</protein>
<feature type="transmembrane region" description="Helical" evidence="1">
    <location>
        <begin position="60"/>
        <end position="81"/>
    </location>
</feature>
<reference evidence="3 5" key="2">
    <citation type="submission" date="2020-08" db="EMBL/GenBank/DDBJ databases">
        <title>Genomic Encyclopedia of Type Strains, Phase IV (KMG-IV): sequencing the most valuable type-strain genomes for metagenomic binning, comparative biology and taxonomic classification.</title>
        <authorList>
            <person name="Goeker M."/>
        </authorList>
    </citation>
    <scope>NUCLEOTIDE SEQUENCE [LARGE SCALE GENOMIC DNA]</scope>
    <source>
        <strain evidence="3 5">DSM 107085</strain>
    </source>
</reference>
<evidence type="ECO:0000313" key="3">
    <source>
        <dbReference type="EMBL" id="MBB6183453.1"/>
    </source>
</evidence>
<reference evidence="2 4" key="1">
    <citation type="submission" date="2014-09" db="EMBL/GenBank/DDBJ databases">
        <title>Xanthomonadaceae 3.5X direct submission.</title>
        <authorList>
            <person name="Fang T."/>
            <person name="Wang H."/>
        </authorList>
    </citation>
    <scope>NUCLEOTIDE SEQUENCE [LARGE SCALE GENOMIC DNA]</scope>
    <source>
        <strain evidence="2 4">3.5X</strain>
    </source>
</reference>
<accession>A0A099CWV2</accession>
<name>A0A099CWV2_9GAMM</name>
<keyword evidence="1" id="KW-1133">Transmembrane helix</keyword>
<dbReference type="RefSeq" id="WP_043100623.1">
    <property type="nucleotide sequence ID" value="NZ_JACHET010000001.1"/>
</dbReference>
<keyword evidence="4" id="KW-1185">Reference proteome</keyword>
<dbReference type="OrthoDB" id="5985545at2"/>
<keyword evidence="1" id="KW-0472">Membrane</keyword>
<evidence type="ECO:0000313" key="4">
    <source>
        <dbReference type="Proteomes" id="UP000029708"/>
    </source>
</evidence>
<feature type="transmembrane region" description="Helical" evidence="1">
    <location>
        <begin position="176"/>
        <end position="196"/>
    </location>
</feature>
<feature type="transmembrane region" description="Helical" evidence="1">
    <location>
        <begin position="31"/>
        <end position="53"/>
    </location>
</feature>
<evidence type="ECO:0000256" key="1">
    <source>
        <dbReference type="SAM" id="Phobius"/>
    </source>
</evidence>
<proteinExistence type="predicted"/>
<dbReference type="AlphaFoldDB" id="A0A099CWV2"/>
<dbReference type="Proteomes" id="UP000560000">
    <property type="component" value="Unassembled WGS sequence"/>
</dbReference>
<dbReference type="EMBL" id="JACHET010000001">
    <property type="protein sequence ID" value="MBB6183453.1"/>
    <property type="molecule type" value="Genomic_DNA"/>
</dbReference>